<dbReference type="InterPro" id="IPR004853">
    <property type="entry name" value="Sugar_P_trans_dom"/>
</dbReference>
<proteinExistence type="predicted"/>
<feature type="transmembrane region" description="Helical" evidence="5">
    <location>
        <begin position="173"/>
        <end position="194"/>
    </location>
</feature>
<name>A0A8S1J0F9_9CHLO</name>
<reference evidence="8" key="1">
    <citation type="submission" date="2020-12" db="EMBL/GenBank/DDBJ databases">
        <authorList>
            <person name="Iha C."/>
        </authorList>
    </citation>
    <scope>NUCLEOTIDE SEQUENCE</scope>
</reference>
<comment type="subcellular location">
    <subcellularLocation>
        <location evidence="1">Membrane</location>
        <topology evidence="1">Multi-pass membrane protein</topology>
    </subcellularLocation>
</comment>
<dbReference type="OrthoDB" id="6418713at2759"/>
<gene>
    <name evidence="8" type="ORF">OSTQU699_LOCUS6259</name>
</gene>
<evidence type="ECO:0000256" key="4">
    <source>
        <dbReference type="ARBA" id="ARBA00023136"/>
    </source>
</evidence>
<keyword evidence="2 5" id="KW-0812">Transmembrane</keyword>
<sequence length="309" mass="33167">MAIWWLQVQFLARVLLLSICICVCSSSTHTWFACSSAASSLFMCCLWISGIQKKPQVSVALFKALLPVALFHTIGHVSACVSFSKMAVSFAHIVKSAEPIFSVALSGPLLGEVYPFYIWLSLVPIAFGCSLAAMKEISFSWLGFNNAMVSNLGMVLRGIYSKKTLVDFKSIDGINLFGLISVVSLLYCLPAAALVEGAQWSSAWNTVTSNMGPSQLYLLLGTSGLFYHLYNQASYMVLGLGITPVTFSVGNAMKRVAVVVSSVLFFRNPVSLFNWIGSSVAILGTYLYSIAKGKAAADGKRAAAAGTSQ</sequence>
<evidence type="ECO:0000313" key="9">
    <source>
        <dbReference type="Proteomes" id="UP000708148"/>
    </source>
</evidence>
<keyword evidence="9" id="KW-1185">Reference proteome</keyword>
<evidence type="ECO:0000259" key="7">
    <source>
        <dbReference type="Pfam" id="PF03151"/>
    </source>
</evidence>
<dbReference type="AlphaFoldDB" id="A0A8S1J0F9"/>
<dbReference type="EMBL" id="CAJHUC010001377">
    <property type="protein sequence ID" value="CAD7700900.1"/>
    <property type="molecule type" value="Genomic_DNA"/>
</dbReference>
<dbReference type="InterPro" id="IPR050186">
    <property type="entry name" value="TPT_transporter"/>
</dbReference>
<evidence type="ECO:0000313" key="8">
    <source>
        <dbReference type="EMBL" id="CAD7700900.1"/>
    </source>
</evidence>
<protein>
    <recommendedName>
        <fullName evidence="7">Sugar phosphate transporter domain-containing protein</fullName>
    </recommendedName>
</protein>
<dbReference type="Proteomes" id="UP000708148">
    <property type="component" value="Unassembled WGS sequence"/>
</dbReference>
<feature type="transmembrane region" description="Helical" evidence="5">
    <location>
        <begin position="214"/>
        <end position="230"/>
    </location>
</feature>
<keyword evidence="6" id="KW-0732">Signal</keyword>
<keyword evidence="3 5" id="KW-1133">Transmembrane helix</keyword>
<dbReference type="PANTHER" id="PTHR11132">
    <property type="entry name" value="SOLUTE CARRIER FAMILY 35"/>
    <property type="match status" value="1"/>
</dbReference>
<feature type="transmembrane region" description="Helical" evidence="5">
    <location>
        <begin position="272"/>
        <end position="291"/>
    </location>
</feature>
<evidence type="ECO:0000256" key="3">
    <source>
        <dbReference type="ARBA" id="ARBA00022989"/>
    </source>
</evidence>
<evidence type="ECO:0000256" key="5">
    <source>
        <dbReference type="SAM" id="Phobius"/>
    </source>
</evidence>
<feature type="domain" description="Sugar phosphate transporter" evidence="7">
    <location>
        <begin position="38"/>
        <end position="289"/>
    </location>
</feature>
<feature type="transmembrane region" description="Helical" evidence="5">
    <location>
        <begin position="30"/>
        <end position="48"/>
    </location>
</feature>
<organism evidence="8 9">
    <name type="scientific">Ostreobium quekettii</name>
    <dbReference type="NCBI Taxonomy" id="121088"/>
    <lineage>
        <taxon>Eukaryota</taxon>
        <taxon>Viridiplantae</taxon>
        <taxon>Chlorophyta</taxon>
        <taxon>core chlorophytes</taxon>
        <taxon>Ulvophyceae</taxon>
        <taxon>TCBD clade</taxon>
        <taxon>Bryopsidales</taxon>
        <taxon>Ostreobineae</taxon>
        <taxon>Ostreobiaceae</taxon>
        <taxon>Ostreobium</taxon>
    </lineage>
</organism>
<dbReference type="Pfam" id="PF03151">
    <property type="entry name" value="TPT"/>
    <property type="match status" value="1"/>
</dbReference>
<feature type="transmembrane region" description="Helical" evidence="5">
    <location>
        <begin position="60"/>
        <end position="79"/>
    </location>
</feature>
<feature type="transmembrane region" description="Helical" evidence="5">
    <location>
        <begin position="237"/>
        <end position="266"/>
    </location>
</feature>
<evidence type="ECO:0000256" key="6">
    <source>
        <dbReference type="SAM" id="SignalP"/>
    </source>
</evidence>
<dbReference type="GO" id="GO:0016020">
    <property type="term" value="C:membrane"/>
    <property type="evidence" value="ECO:0007669"/>
    <property type="project" value="UniProtKB-SubCell"/>
</dbReference>
<accession>A0A8S1J0F9</accession>
<evidence type="ECO:0000256" key="2">
    <source>
        <dbReference type="ARBA" id="ARBA00022692"/>
    </source>
</evidence>
<comment type="caution">
    <text evidence="8">The sequence shown here is derived from an EMBL/GenBank/DDBJ whole genome shotgun (WGS) entry which is preliminary data.</text>
</comment>
<keyword evidence="4 5" id="KW-0472">Membrane</keyword>
<feature type="signal peptide" evidence="6">
    <location>
        <begin position="1"/>
        <end position="26"/>
    </location>
</feature>
<evidence type="ECO:0000256" key="1">
    <source>
        <dbReference type="ARBA" id="ARBA00004141"/>
    </source>
</evidence>
<feature type="chain" id="PRO_5035755475" description="Sugar phosphate transporter domain-containing protein" evidence="6">
    <location>
        <begin position="27"/>
        <end position="309"/>
    </location>
</feature>